<evidence type="ECO:0000313" key="2">
    <source>
        <dbReference type="Proteomes" id="UP001147747"/>
    </source>
</evidence>
<comment type="caution">
    <text evidence="1">The sequence shown here is derived from an EMBL/GenBank/DDBJ whole genome shotgun (WGS) entry which is preliminary data.</text>
</comment>
<keyword evidence="2" id="KW-1185">Reference proteome</keyword>
<evidence type="ECO:0008006" key="3">
    <source>
        <dbReference type="Google" id="ProtNLM"/>
    </source>
</evidence>
<dbReference type="GeneID" id="81367783"/>
<reference evidence="1" key="2">
    <citation type="journal article" date="2023" name="IMA Fungus">
        <title>Comparative genomic study of the Penicillium genus elucidates a diverse pangenome and 15 lateral gene transfer events.</title>
        <authorList>
            <person name="Petersen C."/>
            <person name="Sorensen T."/>
            <person name="Nielsen M.R."/>
            <person name="Sondergaard T.E."/>
            <person name="Sorensen J.L."/>
            <person name="Fitzpatrick D.A."/>
            <person name="Frisvad J.C."/>
            <person name="Nielsen K.L."/>
        </authorList>
    </citation>
    <scope>NUCLEOTIDE SEQUENCE</scope>
    <source>
        <strain evidence="1">IBT 29677</strain>
    </source>
</reference>
<gene>
    <name evidence="1" type="ORF">N7509_004166</name>
</gene>
<protein>
    <recommendedName>
        <fullName evidence="3">MSP domain-containing protein</fullName>
    </recommendedName>
</protein>
<dbReference type="EMBL" id="JAPZBU010000005">
    <property type="protein sequence ID" value="KAJ5404295.1"/>
    <property type="molecule type" value="Genomic_DNA"/>
</dbReference>
<sequence>MFTISPNEPVSARFALTNKKECTPVSMRVRFKSRQPCRDIQFGQVHVVFPATRTDMKLILKADPRQYDAFIEADQKSAITLPGPVEPVASPVSWSAMGTEG</sequence>
<dbReference type="RefSeq" id="XP_056491537.1">
    <property type="nucleotide sequence ID" value="XM_056628803.1"/>
</dbReference>
<organism evidence="1 2">
    <name type="scientific">Penicillium cosmopolitanum</name>
    <dbReference type="NCBI Taxonomy" id="1131564"/>
    <lineage>
        <taxon>Eukaryota</taxon>
        <taxon>Fungi</taxon>
        <taxon>Dikarya</taxon>
        <taxon>Ascomycota</taxon>
        <taxon>Pezizomycotina</taxon>
        <taxon>Eurotiomycetes</taxon>
        <taxon>Eurotiomycetidae</taxon>
        <taxon>Eurotiales</taxon>
        <taxon>Aspergillaceae</taxon>
        <taxon>Penicillium</taxon>
    </lineage>
</organism>
<dbReference type="Proteomes" id="UP001147747">
    <property type="component" value="Unassembled WGS sequence"/>
</dbReference>
<reference evidence="1" key="1">
    <citation type="submission" date="2022-12" db="EMBL/GenBank/DDBJ databases">
        <authorList>
            <person name="Petersen C."/>
        </authorList>
    </citation>
    <scope>NUCLEOTIDE SEQUENCE</scope>
    <source>
        <strain evidence="1">IBT 29677</strain>
    </source>
</reference>
<dbReference type="OrthoDB" id="4327238at2759"/>
<proteinExistence type="predicted"/>
<evidence type="ECO:0000313" key="1">
    <source>
        <dbReference type="EMBL" id="KAJ5404295.1"/>
    </source>
</evidence>
<name>A0A9W9W6E3_9EURO</name>
<dbReference type="AlphaFoldDB" id="A0A9W9W6E3"/>
<accession>A0A9W9W6E3</accession>